<feature type="compositionally biased region" description="Polar residues" evidence="1">
    <location>
        <begin position="1010"/>
        <end position="1034"/>
    </location>
</feature>
<sequence length="1312" mass="141826">MHHNFNIQKQTLSSQQRERQSQPNKWDSKDAYTAGASAIVSPPPPWIRDLKIKNREKLIDIVNSGANGVPNGKFDETSEKFVNSVNSLTNKVLATSDACYVSSDVKSGKTSIGSSTSPTTTPLQPLVRQSEVNGALSESWCQSCQSCQSCLLCSSECHHNHYQTDYVPIHWESGFHAKKCKAVHLNSASSGGVNVPIVRSVSSSVVTGRSCSRCLVNTCLDCLKHLKTTLSVSDFASNDCPNISNSITINTQPNGKCCTSGGRLAAHECADQQIIPGLVAQRKIEILQRQVSESSFFGHPCCVCGNTSNDINASVSVTEKMIGDKSRDKSDYIDTQRHNHHYEVIMDSVHKVVGKSNGHPVGNGKGGDEGEYEYQYGPGIVHKLKHKFMTISTQQQNNHSIHNRLKRFSSLENISLTNNNDSTHYPLPNHCQHLNHNHHNSQKPSLKANEMVLPLNGKNGAQTVGSVTDSGNRANGSQQLSQQRLYIQHHNSKNLYNSRSSAAVPAIKRAKSMETLSVIQDDSERGRQPLNSTPNHQLLSPKTETPLTNQTDLQHILNDNVLIQNSRQESHKSQRNAANGGAVSQSIDMKSVGNRSNHNNINNTKTSTDDELPKPDTVKTFKKIFEPVGASLKTTTTGDEINGKISANHMNSSNKLKNNYKKSQMNGSSVANVKRKPPVIRATNRSVQQKSLQPISSTLPVNSSPTIKSQSSQSSVSSLPQVIHTTPSVPMPANRSTIPKPSDNDKNNNSNKSAINSNTSSIGSSVQRKPPIAPKRASLTLKANPLTGMSAAAIQKQMKPNGTNATNNCNKVAKHLNNNHFSADNKIIEKSVKMKSSDEVMDGVVRTTTSSIDTSVAVTTNGSDEMSTVCPNNQSNATNSTLDWSEGSTNKSRVNKPIANIKPFTQENNETNGDLMMERPNDNQSAGEEQQSLQSECHHLGHDIVVTDNEASTPVNGIANNARQVVDNNIVINNKNNKSNKNDNELNGTIISTAVGSEGTVDVKQSIVNDENVSPNSCDINVDNNHNKSQSNAGNDRIADHSITQTTVDVLKPSYLLNTENNGSTKSQPNSSLWTPDAKKSNNSSANSMVFDFRGKDVKSNLAIHPVPFGAAPVKRAVQNGTTGEADDGDDDCYTGCTDTPPPSGIVFAGENVRVGRGAILSNRNKKLTLQFNDSLTKTFEYPSEASLMQEMGLSTTSGDDLNGENKSETNNSVITSESNNANTSLTAFKTNLALGGSQGSLGSYKPTVIETPFELGVSSRAHKTNSTSDMTANDDNNHSTDTSTTTDLIKPATPDETSSWSTSSTASDLLF</sequence>
<proteinExistence type="predicted"/>
<feature type="region of interest" description="Disordered" evidence="1">
    <location>
        <begin position="1195"/>
        <end position="1218"/>
    </location>
</feature>
<feature type="compositionally biased region" description="Polar residues" evidence="1">
    <location>
        <begin position="590"/>
        <end position="606"/>
    </location>
</feature>
<feature type="region of interest" description="Disordered" evidence="1">
    <location>
        <begin position="637"/>
        <end position="778"/>
    </location>
</feature>
<feature type="compositionally biased region" description="Polar residues" evidence="1">
    <location>
        <begin position="683"/>
        <end position="702"/>
    </location>
</feature>
<feature type="compositionally biased region" description="Polar residues" evidence="1">
    <location>
        <begin position="1"/>
        <end position="15"/>
    </location>
</feature>
<feature type="compositionally biased region" description="Low complexity" evidence="1">
    <location>
        <begin position="703"/>
        <end position="718"/>
    </location>
</feature>
<feature type="region of interest" description="Disordered" evidence="1">
    <location>
        <begin position="459"/>
        <end position="480"/>
    </location>
</feature>
<feature type="compositionally biased region" description="Polar residues" evidence="1">
    <location>
        <begin position="1059"/>
        <end position="1074"/>
    </location>
</feature>
<organism evidence="2">
    <name type="scientific">Medioppia subpectinata</name>
    <dbReference type="NCBI Taxonomy" id="1979941"/>
    <lineage>
        <taxon>Eukaryota</taxon>
        <taxon>Metazoa</taxon>
        <taxon>Ecdysozoa</taxon>
        <taxon>Arthropoda</taxon>
        <taxon>Chelicerata</taxon>
        <taxon>Arachnida</taxon>
        <taxon>Acari</taxon>
        <taxon>Acariformes</taxon>
        <taxon>Sarcoptiformes</taxon>
        <taxon>Oribatida</taxon>
        <taxon>Brachypylina</taxon>
        <taxon>Oppioidea</taxon>
        <taxon>Oppiidae</taxon>
        <taxon>Medioppia</taxon>
    </lineage>
</organism>
<feature type="compositionally biased region" description="Low complexity" evidence="1">
    <location>
        <begin position="1272"/>
        <end position="1288"/>
    </location>
</feature>
<feature type="compositionally biased region" description="Basic and acidic residues" evidence="1">
    <location>
        <begin position="16"/>
        <end position="29"/>
    </location>
</feature>
<feature type="compositionally biased region" description="Low complexity" evidence="1">
    <location>
        <begin position="1298"/>
        <end position="1312"/>
    </location>
</feature>
<dbReference type="Proteomes" id="UP000759131">
    <property type="component" value="Unassembled WGS sequence"/>
</dbReference>
<feature type="region of interest" description="Disordered" evidence="1">
    <location>
        <begin position="1260"/>
        <end position="1312"/>
    </location>
</feature>
<feature type="compositionally biased region" description="Low complexity" evidence="1">
    <location>
        <begin position="747"/>
        <end position="762"/>
    </location>
</feature>
<keyword evidence="3" id="KW-1185">Reference proteome</keyword>
<feature type="compositionally biased region" description="Low complexity" evidence="1">
    <location>
        <begin position="651"/>
        <end position="663"/>
    </location>
</feature>
<evidence type="ECO:0000256" key="1">
    <source>
        <dbReference type="SAM" id="MobiDB-lite"/>
    </source>
</evidence>
<feature type="compositionally biased region" description="Polar residues" evidence="1">
    <location>
        <begin position="903"/>
        <end position="912"/>
    </location>
</feature>
<feature type="compositionally biased region" description="Polar residues" evidence="1">
    <location>
        <begin position="1209"/>
        <end position="1218"/>
    </location>
</feature>
<reference evidence="2" key="1">
    <citation type="submission" date="2020-11" db="EMBL/GenBank/DDBJ databases">
        <authorList>
            <person name="Tran Van P."/>
        </authorList>
    </citation>
    <scope>NUCLEOTIDE SEQUENCE</scope>
</reference>
<feature type="compositionally biased region" description="Polar residues" evidence="1">
    <location>
        <begin position="529"/>
        <end position="545"/>
    </location>
</feature>
<feature type="region of interest" description="Disordered" evidence="1">
    <location>
        <begin position="1010"/>
        <end position="1038"/>
    </location>
</feature>
<accession>A0A7R9KIV4</accession>
<dbReference type="EMBL" id="CAJPIZ010001791">
    <property type="protein sequence ID" value="CAG2104077.1"/>
    <property type="molecule type" value="Genomic_DNA"/>
</dbReference>
<gene>
    <name evidence="2" type="ORF">OSB1V03_LOCUS4100</name>
</gene>
<dbReference type="EMBL" id="OC856366">
    <property type="protein sequence ID" value="CAD7623647.1"/>
    <property type="molecule type" value="Genomic_DNA"/>
</dbReference>
<evidence type="ECO:0000313" key="3">
    <source>
        <dbReference type="Proteomes" id="UP000759131"/>
    </source>
</evidence>
<feature type="region of interest" description="Disordered" evidence="1">
    <location>
        <begin position="590"/>
        <end position="615"/>
    </location>
</feature>
<feature type="compositionally biased region" description="Polar residues" evidence="1">
    <location>
        <begin position="719"/>
        <end position="739"/>
    </location>
</feature>
<evidence type="ECO:0000313" key="2">
    <source>
        <dbReference type="EMBL" id="CAD7623647.1"/>
    </source>
</evidence>
<protein>
    <submittedName>
        <fullName evidence="2">Uncharacterized protein</fullName>
    </submittedName>
</protein>
<feature type="compositionally biased region" description="Polar residues" evidence="1">
    <location>
        <begin position="862"/>
        <end position="892"/>
    </location>
</feature>
<feature type="compositionally biased region" description="Polar residues" evidence="1">
    <location>
        <begin position="922"/>
        <end position="931"/>
    </location>
</feature>
<name>A0A7R9KIV4_9ACAR</name>
<feature type="region of interest" description="Disordered" evidence="1">
    <location>
        <begin position="1"/>
        <end position="29"/>
    </location>
</feature>
<feature type="region of interest" description="Disordered" evidence="1">
    <location>
        <begin position="1059"/>
        <end position="1084"/>
    </location>
</feature>
<feature type="region of interest" description="Disordered" evidence="1">
    <location>
        <begin position="519"/>
        <end position="545"/>
    </location>
</feature>
<feature type="region of interest" description="Disordered" evidence="1">
    <location>
        <begin position="862"/>
        <end position="931"/>
    </location>
</feature>
<dbReference type="OrthoDB" id="6517071at2759"/>